<accession>A6TSR0</accession>
<evidence type="ECO:0000313" key="1">
    <source>
        <dbReference type="EMBL" id="ABR49228.1"/>
    </source>
</evidence>
<evidence type="ECO:0000313" key="2">
    <source>
        <dbReference type="Proteomes" id="UP000001572"/>
    </source>
</evidence>
<dbReference type="STRING" id="293826.Amet_3088"/>
<dbReference type="AlphaFoldDB" id="A6TSR0"/>
<dbReference type="RefSeq" id="WP_012064194.1">
    <property type="nucleotide sequence ID" value="NC_009633.1"/>
</dbReference>
<evidence type="ECO:0008006" key="3">
    <source>
        <dbReference type="Google" id="ProtNLM"/>
    </source>
</evidence>
<gene>
    <name evidence="1" type="ordered locus">Amet_3088</name>
</gene>
<sequence>MLENHTEHLIREVLSENKQMYPSCNWAKWEDDVIQTVLNKMPPKYFLSTSDDAERLAYKYDKRLRMDALIKITEAVSEICVEE</sequence>
<dbReference type="Proteomes" id="UP000001572">
    <property type="component" value="Chromosome"/>
</dbReference>
<dbReference type="EMBL" id="CP000724">
    <property type="protein sequence ID" value="ABR49228.1"/>
    <property type="molecule type" value="Genomic_DNA"/>
</dbReference>
<reference evidence="2" key="1">
    <citation type="journal article" date="2016" name="Genome Announc.">
        <title>Complete genome sequence of Alkaliphilus metalliredigens strain QYMF, an alkaliphilic and metal-reducing bacterium isolated from borax-contaminated leachate ponds.</title>
        <authorList>
            <person name="Hwang C."/>
            <person name="Copeland A."/>
            <person name="Lucas S."/>
            <person name="Lapidus A."/>
            <person name="Barry K."/>
            <person name="Detter J.C."/>
            <person name="Glavina Del Rio T."/>
            <person name="Hammon N."/>
            <person name="Israni S."/>
            <person name="Dalin E."/>
            <person name="Tice H."/>
            <person name="Pitluck S."/>
            <person name="Chertkov O."/>
            <person name="Brettin T."/>
            <person name="Bruce D."/>
            <person name="Han C."/>
            <person name="Schmutz J."/>
            <person name="Larimer F."/>
            <person name="Land M.L."/>
            <person name="Hauser L."/>
            <person name="Kyrpides N."/>
            <person name="Mikhailova N."/>
            <person name="Ye Q."/>
            <person name="Zhou J."/>
            <person name="Richardson P."/>
            <person name="Fields M.W."/>
        </authorList>
    </citation>
    <scope>NUCLEOTIDE SEQUENCE [LARGE SCALE GENOMIC DNA]</scope>
    <source>
        <strain evidence="2">QYMF</strain>
    </source>
</reference>
<dbReference type="OrthoDB" id="1707900at2"/>
<dbReference type="HOGENOM" id="CLU_2535179_0_0_9"/>
<keyword evidence="2" id="KW-1185">Reference proteome</keyword>
<dbReference type="InterPro" id="IPR019657">
    <property type="entry name" value="ComFB"/>
</dbReference>
<name>A6TSR0_ALKMQ</name>
<dbReference type="KEGG" id="amt:Amet_3088"/>
<proteinExistence type="predicted"/>
<protein>
    <recommendedName>
        <fullName evidence="3">Late competence development protein ComFB</fullName>
    </recommendedName>
</protein>
<dbReference type="Pfam" id="PF10719">
    <property type="entry name" value="ComFB"/>
    <property type="match status" value="1"/>
</dbReference>
<organism evidence="1 2">
    <name type="scientific">Alkaliphilus metalliredigens (strain QYMF)</name>
    <dbReference type="NCBI Taxonomy" id="293826"/>
    <lineage>
        <taxon>Bacteria</taxon>
        <taxon>Bacillati</taxon>
        <taxon>Bacillota</taxon>
        <taxon>Clostridia</taxon>
        <taxon>Peptostreptococcales</taxon>
        <taxon>Natronincolaceae</taxon>
        <taxon>Alkaliphilus</taxon>
    </lineage>
</organism>